<gene>
    <name evidence="2" type="ORF">H9968_05475</name>
</gene>
<reference evidence="2" key="1">
    <citation type="journal article" date="2021" name="PeerJ">
        <title>Extensive microbial diversity within the chicken gut microbiome revealed by metagenomics and culture.</title>
        <authorList>
            <person name="Gilroy R."/>
            <person name="Ravi A."/>
            <person name="Getino M."/>
            <person name="Pursley I."/>
            <person name="Horton D.L."/>
            <person name="Alikhan N.F."/>
            <person name="Baker D."/>
            <person name="Gharbi K."/>
            <person name="Hall N."/>
            <person name="Watson M."/>
            <person name="Adriaenssens E.M."/>
            <person name="Foster-Nyarko E."/>
            <person name="Jarju S."/>
            <person name="Secka A."/>
            <person name="Antonio M."/>
            <person name="Oren A."/>
            <person name="Chaudhuri R.R."/>
            <person name="La Ragione R."/>
            <person name="Hildebrand F."/>
            <person name="Pallen M.J."/>
        </authorList>
    </citation>
    <scope>NUCLEOTIDE SEQUENCE</scope>
    <source>
        <strain evidence="2">CHK179-28034</strain>
    </source>
</reference>
<accession>A0A9D2J7U6</accession>
<dbReference type="InterPro" id="IPR025404">
    <property type="entry name" value="DUF4130"/>
</dbReference>
<evidence type="ECO:0000259" key="1">
    <source>
        <dbReference type="Pfam" id="PF13566"/>
    </source>
</evidence>
<feature type="domain" description="DUF4130" evidence="1">
    <location>
        <begin position="86"/>
        <end position="248"/>
    </location>
</feature>
<organism evidence="2 3">
    <name type="scientific">Candidatus Anaerobutyricum stercoris</name>
    <dbReference type="NCBI Taxonomy" id="2838457"/>
    <lineage>
        <taxon>Bacteria</taxon>
        <taxon>Bacillati</taxon>
        <taxon>Bacillota</taxon>
        <taxon>Clostridia</taxon>
        <taxon>Lachnospirales</taxon>
        <taxon>Lachnospiraceae</taxon>
        <taxon>Anaerobutyricum</taxon>
    </lineage>
</organism>
<name>A0A9D2J7U6_9FIRM</name>
<proteinExistence type="predicted"/>
<evidence type="ECO:0000313" key="3">
    <source>
        <dbReference type="Proteomes" id="UP000824049"/>
    </source>
</evidence>
<dbReference type="EMBL" id="DXBR01000050">
    <property type="protein sequence ID" value="HIZ39367.1"/>
    <property type="molecule type" value="Genomic_DNA"/>
</dbReference>
<comment type="caution">
    <text evidence="2">The sequence shown here is derived from an EMBL/GenBank/DDBJ whole genome shotgun (WGS) entry which is preliminary data.</text>
</comment>
<protein>
    <submittedName>
        <fullName evidence="2">TIGR03915 family putative DNA repair protein</fullName>
    </submittedName>
</protein>
<dbReference type="InterPro" id="IPR023875">
    <property type="entry name" value="DNA_repair_put"/>
</dbReference>
<dbReference type="Pfam" id="PF13566">
    <property type="entry name" value="DUF4130"/>
    <property type="match status" value="1"/>
</dbReference>
<sequence>MTTVFTCKDLFDDMMTCVYDAWASRLGHANVKLLTEPLGTRELFCTYRHIDAQPDKAASVVRTIRQKISSHACRMVYRAAMSDQEDKLDAIYRFLNLGFYQGPSVLDCLQYPAVMRLFELDRKVSNEAHYFKEFIRFFSYENRVLVSHIEPRSNVLTLISPYFSDRLPSENWMIIDDGRMLAMVHPADQPCYLTALSPEEMKDLSREPDDAFVGLWKGFFSHIGIHERKNHRCQRSMLPFWYRKNMTEFR</sequence>
<reference evidence="2" key="2">
    <citation type="submission" date="2021-04" db="EMBL/GenBank/DDBJ databases">
        <authorList>
            <person name="Gilroy R."/>
        </authorList>
    </citation>
    <scope>NUCLEOTIDE SEQUENCE</scope>
    <source>
        <strain evidence="2">CHK179-28034</strain>
    </source>
</reference>
<evidence type="ECO:0000313" key="2">
    <source>
        <dbReference type="EMBL" id="HIZ39367.1"/>
    </source>
</evidence>
<dbReference type="AlphaFoldDB" id="A0A9D2J7U6"/>
<dbReference type="Proteomes" id="UP000824049">
    <property type="component" value="Unassembled WGS sequence"/>
</dbReference>
<dbReference type="NCBIfam" id="TIGR03915">
    <property type="entry name" value="SAM_7_link_chp"/>
    <property type="match status" value="1"/>
</dbReference>